<evidence type="ECO:0000313" key="1">
    <source>
        <dbReference type="EMBL" id="KAK3760821.1"/>
    </source>
</evidence>
<comment type="caution">
    <text evidence="1">The sequence shown here is derived from an EMBL/GenBank/DDBJ whole genome shotgun (WGS) entry which is preliminary data.</text>
</comment>
<proteinExistence type="predicted"/>
<keyword evidence="2" id="KW-1185">Reference proteome</keyword>
<organism evidence="1 2">
    <name type="scientific">Elysia crispata</name>
    <name type="common">lettuce slug</name>
    <dbReference type="NCBI Taxonomy" id="231223"/>
    <lineage>
        <taxon>Eukaryota</taxon>
        <taxon>Metazoa</taxon>
        <taxon>Spiralia</taxon>
        <taxon>Lophotrochozoa</taxon>
        <taxon>Mollusca</taxon>
        <taxon>Gastropoda</taxon>
        <taxon>Heterobranchia</taxon>
        <taxon>Euthyneura</taxon>
        <taxon>Panpulmonata</taxon>
        <taxon>Sacoglossa</taxon>
        <taxon>Placobranchoidea</taxon>
        <taxon>Plakobranchidae</taxon>
        <taxon>Elysia</taxon>
    </lineage>
</organism>
<gene>
    <name evidence="1" type="ORF">RRG08_034664</name>
</gene>
<reference evidence="1" key="1">
    <citation type="journal article" date="2023" name="G3 (Bethesda)">
        <title>A reference genome for the long-term kleptoplast-retaining sea slug Elysia crispata morphotype clarki.</title>
        <authorList>
            <person name="Eastman K.E."/>
            <person name="Pendleton A.L."/>
            <person name="Shaikh M.A."/>
            <person name="Suttiyut T."/>
            <person name="Ogas R."/>
            <person name="Tomko P."/>
            <person name="Gavelis G."/>
            <person name="Widhalm J.R."/>
            <person name="Wisecaver J.H."/>
        </authorList>
    </citation>
    <scope>NUCLEOTIDE SEQUENCE</scope>
    <source>
        <strain evidence="1">ECLA1</strain>
    </source>
</reference>
<protein>
    <submittedName>
        <fullName evidence="1">Uncharacterized protein</fullName>
    </submittedName>
</protein>
<dbReference type="Proteomes" id="UP001283361">
    <property type="component" value="Unassembled WGS sequence"/>
</dbReference>
<name>A0AAE0Z217_9GAST</name>
<sequence length="81" mass="9441">MANYMYALSRFVGLVAARAKLVLLVPNAIEPFNVRYFRQTDVIYRAADFRCHNPMKADFRCHNPMKADFRCHNPMKAESET</sequence>
<dbReference type="AlphaFoldDB" id="A0AAE0Z217"/>
<accession>A0AAE0Z217</accession>
<evidence type="ECO:0000313" key="2">
    <source>
        <dbReference type="Proteomes" id="UP001283361"/>
    </source>
</evidence>
<dbReference type="EMBL" id="JAWDGP010004939">
    <property type="protein sequence ID" value="KAK3760821.1"/>
    <property type="molecule type" value="Genomic_DNA"/>
</dbReference>